<name>A0A845MD50_9PROT</name>
<keyword evidence="3" id="KW-1185">Reference proteome</keyword>
<dbReference type="AlphaFoldDB" id="A0A845MD50"/>
<dbReference type="Pfam" id="PF11376">
    <property type="entry name" value="DUF3179"/>
    <property type="match status" value="1"/>
</dbReference>
<comment type="caution">
    <text evidence="2">The sequence shown here is derived from an EMBL/GenBank/DDBJ whole genome shotgun (WGS) entry which is preliminary data.</text>
</comment>
<proteinExistence type="predicted"/>
<keyword evidence="1" id="KW-0732">Signal</keyword>
<evidence type="ECO:0000313" key="2">
    <source>
        <dbReference type="EMBL" id="MZR21612.1"/>
    </source>
</evidence>
<sequence>MKQILRPLLILLLLSLWGAYPASANPDYWSKAWPKTDFSRTEVPLDEIKSGGVPKDGIPAIDDPKFIAAADAAHLTETEPVIGVVVNGEAKAYPLQVLMWHEIVNDEIGGVPIAVTFCPLCNASLVFDRRIRHPSTGEMRLDFGTTGKLRNSDLVMYDRQTESWWQQFTGRAIVGELMGTELKMLPVRIESFANFKKRQPEGRILVPNDENFRRYGLNPYQQYDSAWQPFLYNGELPEFVPPLSRVVVAEGRAWALDFLRREKRIETTDGLVIEWEEGQNSALDAAVIGEGVDIGNVTVRRRTATGLEDVHYTVDFAFAHHAFKPDQPIIFE</sequence>
<feature type="signal peptide" evidence="1">
    <location>
        <begin position="1"/>
        <end position="24"/>
    </location>
</feature>
<dbReference type="EMBL" id="WTVA01000001">
    <property type="protein sequence ID" value="MZR21612.1"/>
    <property type="molecule type" value="Genomic_DNA"/>
</dbReference>
<gene>
    <name evidence="2" type="ORF">GQF03_04655</name>
</gene>
<accession>A0A845MD50</accession>
<evidence type="ECO:0000256" key="1">
    <source>
        <dbReference type="SAM" id="SignalP"/>
    </source>
</evidence>
<feature type="chain" id="PRO_5032583556" evidence="1">
    <location>
        <begin position="25"/>
        <end position="332"/>
    </location>
</feature>
<evidence type="ECO:0000313" key="3">
    <source>
        <dbReference type="Proteomes" id="UP000445696"/>
    </source>
</evidence>
<dbReference type="RefSeq" id="WP_161337993.1">
    <property type="nucleotide sequence ID" value="NZ_JBHSDG010000002.1"/>
</dbReference>
<organism evidence="2 3">
    <name type="scientific">Sneathiella chungangensis</name>
    <dbReference type="NCBI Taxonomy" id="1418234"/>
    <lineage>
        <taxon>Bacteria</taxon>
        <taxon>Pseudomonadati</taxon>
        <taxon>Pseudomonadota</taxon>
        <taxon>Alphaproteobacteria</taxon>
        <taxon>Sneathiellales</taxon>
        <taxon>Sneathiellaceae</taxon>
        <taxon>Sneathiella</taxon>
    </lineage>
</organism>
<protein>
    <submittedName>
        <fullName evidence="2">DUF3179 domain-containing protein</fullName>
    </submittedName>
</protein>
<reference evidence="2 3" key="1">
    <citation type="journal article" date="2014" name="Int. J. Syst. Evol. Microbiol.">
        <title>Sneathiella chungangensis sp. nov., isolated from a marine sand, and emended description of the genus Sneathiella.</title>
        <authorList>
            <person name="Siamphan C."/>
            <person name="Kim H."/>
            <person name="Lee J.S."/>
            <person name="Kim W."/>
        </authorList>
    </citation>
    <scope>NUCLEOTIDE SEQUENCE [LARGE SCALE GENOMIC DNA]</scope>
    <source>
        <strain evidence="2 3">KCTC 32476</strain>
    </source>
</reference>
<dbReference type="InterPro" id="IPR021516">
    <property type="entry name" value="DUF3179"/>
</dbReference>
<dbReference type="OrthoDB" id="9806357at2"/>
<dbReference type="Proteomes" id="UP000445696">
    <property type="component" value="Unassembled WGS sequence"/>
</dbReference>